<sequence>MVVLIGLSALLLVGIGGLHIYWACGGKWGGAAAIPTGESQKPLFTPSILGTFLIAFLLFVAAFLLMIQGGLLASFHPEQVVRWGCWVCVIVFGFRAIGDFKYIGLFKRMRASRFATYDYLLFTPLCLWLCFIFYMAIRMEG</sequence>
<comment type="caution">
    <text evidence="2">The sequence shown here is derived from an EMBL/GenBank/DDBJ whole genome shotgun (WGS) entry which is preliminary data.</text>
</comment>
<proteinExistence type="predicted"/>
<keyword evidence="1" id="KW-1133">Transmembrane helix</keyword>
<feature type="transmembrane region" description="Helical" evidence="1">
    <location>
        <begin position="43"/>
        <end position="67"/>
    </location>
</feature>
<dbReference type="AlphaFoldDB" id="A0A6G4A0S1"/>
<gene>
    <name evidence="2" type="ORF">GK047_15560</name>
</gene>
<keyword evidence="1" id="KW-0472">Membrane</keyword>
<protein>
    <submittedName>
        <fullName evidence="2">DUF3995 domain-containing protein</fullName>
    </submittedName>
</protein>
<accession>A0A6G4A0S1</accession>
<feature type="transmembrane region" description="Helical" evidence="1">
    <location>
        <begin position="79"/>
        <end position="97"/>
    </location>
</feature>
<organism evidence="2">
    <name type="scientific">Paenibacillus sp. SYP-B3998</name>
    <dbReference type="NCBI Taxonomy" id="2678564"/>
    <lineage>
        <taxon>Bacteria</taxon>
        <taxon>Bacillati</taxon>
        <taxon>Bacillota</taxon>
        <taxon>Bacilli</taxon>
        <taxon>Bacillales</taxon>
        <taxon>Paenibacillaceae</taxon>
        <taxon>Paenibacillus</taxon>
    </lineage>
</organism>
<dbReference type="Pfam" id="PF13160">
    <property type="entry name" value="DUF3995"/>
    <property type="match status" value="1"/>
</dbReference>
<evidence type="ECO:0000313" key="2">
    <source>
        <dbReference type="EMBL" id="NEW07421.1"/>
    </source>
</evidence>
<feature type="transmembrane region" description="Helical" evidence="1">
    <location>
        <begin position="117"/>
        <end position="137"/>
    </location>
</feature>
<dbReference type="InterPro" id="IPR025058">
    <property type="entry name" value="DUF3995"/>
</dbReference>
<name>A0A6G4A0S1_9BACL</name>
<evidence type="ECO:0000256" key="1">
    <source>
        <dbReference type="SAM" id="Phobius"/>
    </source>
</evidence>
<dbReference type="RefSeq" id="WP_163948357.1">
    <property type="nucleotide sequence ID" value="NZ_JAAIKC010000005.1"/>
</dbReference>
<dbReference type="EMBL" id="JAAIKC010000005">
    <property type="protein sequence ID" value="NEW07421.1"/>
    <property type="molecule type" value="Genomic_DNA"/>
</dbReference>
<reference evidence="2" key="1">
    <citation type="submission" date="2020-02" db="EMBL/GenBank/DDBJ databases">
        <authorList>
            <person name="Shen X.-R."/>
            <person name="Zhang Y.-X."/>
        </authorList>
    </citation>
    <scope>NUCLEOTIDE SEQUENCE</scope>
    <source>
        <strain evidence="2">SYP-B3998</strain>
    </source>
</reference>
<keyword evidence="1" id="KW-0812">Transmembrane</keyword>